<proteinExistence type="predicted"/>
<reference evidence="2 3" key="1">
    <citation type="journal article" date="2018" name="New Phytol.">
        <title>Phylogenomics of Endogonaceae and evolution of mycorrhizas within Mucoromycota.</title>
        <authorList>
            <person name="Chang Y."/>
            <person name="Desiro A."/>
            <person name="Na H."/>
            <person name="Sandor L."/>
            <person name="Lipzen A."/>
            <person name="Clum A."/>
            <person name="Barry K."/>
            <person name="Grigoriev I.V."/>
            <person name="Martin F.M."/>
            <person name="Stajich J.E."/>
            <person name="Smith M.E."/>
            <person name="Bonito G."/>
            <person name="Spatafora J.W."/>
        </authorList>
    </citation>
    <scope>NUCLEOTIDE SEQUENCE [LARGE SCALE GENOMIC DNA]</scope>
    <source>
        <strain evidence="2 3">AD002</strain>
    </source>
</reference>
<organism evidence="2 3">
    <name type="scientific">Jimgerdemannia flammicorona</name>
    <dbReference type="NCBI Taxonomy" id="994334"/>
    <lineage>
        <taxon>Eukaryota</taxon>
        <taxon>Fungi</taxon>
        <taxon>Fungi incertae sedis</taxon>
        <taxon>Mucoromycota</taxon>
        <taxon>Mucoromycotina</taxon>
        <taxon>Endogonomycetes</taxon>
        <taxon>Endogonales</taxon>
        <taxon>Endogonaceae</taxon>
        <taxon>Jimgerdemannia</taxon>
    </lineage>
</organism>
<feature type="region of interest" description="Disordered" evidence="1">
    <location>
        <begin position="169"/>
        <end position="194"/>
    </location>
</feature>
<feature type="region of interest" description="Disordered" evidence="1">
    <location>
        <begin position="215"/>
        <end position="255"/>
    </location>
</feature>
<feature type="compositionally biased region" description="Pro residues" evidence="1">
    <location>
        <begin position="244"/>
        <end position="253"/>
    </location>
</feature>
<evidence type="ECO:0000313" key="3">
    <source>
        <dbReference type="Proteomes" id="UP000274822"/>
    </source>
</evidence>
<feature type="compositionally biased region" description="Low complexity" evidence="1">
    <location>
        <begin position="24"/>
        <end position="56"/>
    </location>
</feature>
<accession>A0A433PHL7</accession>
<keyword evidence="3" id="KW-1185">Reference proteome</keyword>
<evidence type="ECO:0000313" key="2">
    <source>
        <dbReference type="EMBL" id="RUS16998.1"/>
    </source>
</evidence>
<dbReference type="EMBL" id="RBNJ01023562">
    <property type="protein sequence ID" value="RUS16998.1"/>
    <property type="molecule type" value="Genomic_DNA"/>
</dbReference>
<dbReference type="Proteomes" id="UP000274822">
    <property type="component" value="Unassembled WGS sequence"/>
</dbReference>
<feature type="non-terminal residue" evidence="2">
    <location>
        <position position="1"/>
    </location>
</feature>
<protein>
    <submittedName>
        <fullName evidence="2">Uncharacterized protein</fullName>
    </submittedName>
</protein>
<comment type="caution">
    <text evidence="2">The sequence shown here is derived from an EMBL/GenBank/DDBJ whole genome shotgun (WGS) entry which is preliminary data.</text>
</comment>
<dbReference type="AlphaFoldDB" id="A0A433PHL7"/>
<name>A0A433PHL7_9FUNG</name>
<evidence type="ECO:0000256" key="1">
    <source>
        <dbReference type="SAM" id="MobiDB-lite"/>
    </source>
</evidence>
<sequence>KKKFPAVCCPFTVDLIDSNPSGQSTFSCPLPSTSTLTSASSTSSTSPRSSPFSPSSQGSMVNFSLLSISSAFPDQNFSNPPTQSPYTFPLSSLSTFLPSPSAPVPSAMASPPMQCLDRNPIHSRQHGFSRTNRSKFPTTTTSAWALVTATLNRLGNPISPMPSPCLSCKTVRPDSAPSTPPLLATPVPDNPPPPPHPRLAVVPPANPAVPARRLQGLPGSCHTRRSGMDTDLGGHVRRPGPGAKLPPPPPSLPPEIKARTRTDLRGLVCNGRLDDTVLVEVGV</sequence>
<feature type="region of interest" description="Disordered" evidence="1">
    <location>
        <begin position="17"/>
        <end position="56"/>
    </location>
</feature>
<gene>
    <name evidence="2" type="ORF">BC938DRAFT_476382</name>
</gene>